<gene>
    <name evidence="1" type="ORF">ACN38_g11709</name>
</gene>
<protein>
    <submittedName>
        <fullName evidence="1">Uncharacterized protein</fullName>
    </submittedName>
</protein>
<proteinExistence type="predicted"/>
<sequence length="94" mass="10304">MGAPERELKNITKGMKQKNKSVGFLFSRDFSHTAGSTHDAIVARGGVLKTPFVLTGSSTPPGNGMTFDGLRHHLRPSYIMYSYTSLNIEELSES</sequence>
<evidence type="ECO:0000313" key="1">
    <source>
        <dbReference type="EMBL" id="KOS37492.1"/>
    </source>
</evidence>
<dbReference type="EMBL" id="LHQQ01000316">
    <property type="protein sequence ID" value="KOS37492.1"/>
    <property type="molecule type" value="Genomic_DNA"/>
</dbReference>
<accession>A0A0M9WAJ6</accession>
<reference evidence="1 2" key="1">
    <citation type="submission" date="2015-08" db="EMBL/GenBank/DDBJ databases">
        <title>Genome sequencing of Penicillium nordicum.</title>
        <authorList>
            <person name="Nguyen H.D."/>
            <person name="Seifert K.A."/>
        </authorList>
    </citation>
    <scope>NUCLEOTIDE SEQUENCE [LARGE SCALE GENOMIC DNA]</scope>
    <source>
        <strain evidence="1 2">DAOMC 185683</strain>
    </source>
</reference>
<dbReference type="Proteomes" id="UP000037696">
    <property type="component" value="Unassembled WGS sequence"/>
</dbReference>
<keyword evidence="2" id="KW-1185">Reference proteome</keyword>
<evidence type="ECO:0000313" key="2">
    <source>
        <dbReference type="Proteomes" id="UP000037696"/>
    </source>
</evidence>
<name>A0A0M9WAJ6_9EURO</name>
<comment type="caution">
    <text evidence="1">The sequence shown here is derived from an EMBL/GenBank/DDBJ whole genome shotgun (WGS) entry which is preliminary data.</text>
</comment>
<organism evidence="1 2">
    <name type="scientific">Penicillium nordicum</name>
    <dbReference type="NCBI Taxonomy" id="229535"/>
    <lineage>
        <taxon>Eukaryota</taxon>
        <taxon>Fungi</taxon>
        <taxon>Dikarya</taxon>
        <taxon>Ascomycota</taxon>
        <taxon>Pezizomycotina</taxon>
        <taxon>Eurotiomycetes</taxon>
        <taxon>Eurotiomycetidae</taxon>
        <taxon>Eurotiales</taxon>
        <taxon>Aspergillaceae</taxon>
        <taxon>Penicillium</taxon>
    </lineage>
</organism>
<dbReference type="AlphaFoldDB" id="A0A0M9WAJ6"/>